<dbReference type="Proteomes" id="UP000184016">
    <property type="component" value="Unassembled WGS sequence"/>
</dbReference>
<feature type="transmembrane region" description="Helical" evidence="1">
    <location>
        <begin position="105"/>
        <end position="124"/>
    </location>
</feature>
<keyword evidence="3" id="KW-1185">Reference proteome</keyword>
<keyword evidence="1" id="KW-0472">Membrane</keyword>
<feature type="transmembrane region" description="Helical" evidence="1">
    <location>
        <begin position="176"/>
        <end position="199"/>
    </location>
</feature>
<gene>
    <name evidence="2" type="ORF">SAMN05443507_10710</name>
</gene>
<dbReference type="AlphaFoldDB" id="A0A1M6NX29"/>
<dbReference type="STRING" id="1830138.SAMN05443507_10710"/>
<organism evidence="2 3">
    <name type="scientific">Alicyclobacillus tolerans</name>
    <dbReference type="NCBI Taxonomy" id="90970"/>
    <lineage>
        <taxon>Bacteria</taxon>
        <taxon>Bacillati</taxon>
        <taxon>Bacillota</taxon>
        <taxon>Bacilli</taxon>
        <taxon>Bacillales</taxon>
        <taxon>Alicyclobacillaceae</taxon>
        <taxon>Alicyclobacillus</taxon>
    </lineage>
</organism>
<feature type="transmembrane region" description="Helical" evidence="1">
    <location>
        <begin position="81"/>
        <end position="99"/>
    </location>
</feature>
<feature type="transmembrane region" description="Helical" evidence="1">
    <location>
        <begin position="230"/>
        <end position="251"/>
    </location>
</feature>
<dbReference type="RefSeq" id="WP_072873488.1">
    <property type="nucleotide sequence ID" value="NZ_FRAF01000007.1"/>
</dbReference>
<reference evidence="3" key="1">
    <citation type="submission" date="2016-11" db="EMBL/GenBank/DDBJ databases">
        <authorList>
            <person name="Varghese N."/>
            <person name="Submissions S."/>
        </authorList>
    </citation>
    <scope>NUCLEOTIDE SEQUENCE [LARGE SCALE GENOMIC DNA]</scope>
    <source>
        <strain evidence="3">USBA-503</strain>
    </source>
</reference>
<evidence type="ECO:0000313" key="2">
    <source>
        <dbReference type="EMBL" id="SHK00184.1"/>
    </source>
</evidence>
<name>A0A1M6NX29_9BACL</name>
<accession>A0A1M6NX29</accession>
<keyword evidence="1" id="KW-1133">Transmembrane helix</keyword>
<dbReference type="OrthoDB" id="1912744at2"/>
<feature type="transmembrane region" description="Helical" evidence="1">
    <location>
        <begin position="206"/>
        <end position="224"/>
    </location>
</feature>
<dbReference type="EMBL" id="FRAF01000007">
    <property type="protein sequence ID" value="SHK00184.1"/>
    <property type="molecule type" value="Genomic_DNA"/>
</dbReference>
<proteinExistence type="predicted"/>
<sequence length="271" mass="31134">MTKRDTTREWELLFRAQGDEFDVDEFARLLDEYTVEFPPEHVVQSTIENCVVHVPRYASESSKLKRMFHTLSLQVEYVSKWFWLFSLLLFVSGYVATVFDSISPYKTVLVLSPMPFILGVLEILRSTDSGMAEMELASKMSLPQIMMARFVLIGSYNVVLNAIISFGLYWTFGIDLWKVLLFWVVPFTWISSIMLFLASRFRGRRLVPIAVSVWGALVIGILSNPKTLPYLLSLNDTLFVLFGVVGFALLWMQSIQLRNRAERGIFVEIAD</sequence>
<protein>
    <submittedName>
        <fullName evidence="2">Uncharacterized protein</fullName>
    </submittedName>
</protein>
<keyword evidence="1" id="KW-0812">Transmembrane</keyword>
<evidence type="ECO:0000313" key="3">
    <source>
        <dbReference type="Proteomes" id="UP000184016"/>
    </source>
</evidence>
<evidence type="ECO:0000256" key="1">
    <source>
        <dbReference type="SAM" id="Phobius"/>
    </source>
</evidence>
<feature type="transmembrane region" description="Helical" evidence="1">
    <location>
        <begin position="145"/>
        <end position="170"/>
    </location>
</feature>